<keyword evidence="3" id="KW-0997">Cell inner membrane</keyword>
<dbReference type="InterPro" id="IPR000297">
    <property type="entry name" value="PPIase_PpiC"/>
</dbReference>
<dbReference type="SUPFAM" id="SSF109998">
    <property type="entry name" value="Triger factor/SurA peptide-binding domain-like"/>
    <property type="match status" value="1"/>
</dbReference>
<dbReference type="GO" id="GO:0003755">
    <property type="term" value="F:peptidyl-prolyl cis-trans isomerase activity"/>
    <property type="evidence" value="ECO:0007669"/>
    <property type="project" value="UniProtKB-KW"/>
</dbReference>
<evidence type="ECO:0000256" key="5">
    <source>
        <dbReference type="ARBA" id="ARBA00022989"/>
    </source>
</evidence>
<evidence type="ECO:0000256" key="9">
    <source>
        <dbReference type="ARBA" id="ARBA00040743"/>
    </source>
</evidence>
<gene>
    <name evidence="14" type="ORF">IAB76_04325</name>
</gene>
<organism evidence="14 15">
    <name type="scientific">Candidatus Cryptobacteroides avistercoris</name>
    <dbReference type="NCBI Taxonomy" id="2840758"/>
    <lineage>
        <taxon>Bacteria</taxon>
        <taxon>Pseudomonadati</taxon>
        <taxon>Bacteroidota</taxon>
        <taxon>Bacteroidia</taxon>
        <taxon>Bacteroidales</taxon>
        <taxon>Candidatus Cryptobacteroides</taxon>
    </lineage>
</organism>
<keyword evidence="11" id="KW-0413">Isomerase</keyword>
<accession>A0A9D9IY72</accession>
<comment type="similarity">
    <text evidence="8">Belongs to the PpiD chaperone family.</text>
</comment>
<dbReference type="EMBL" id="JADILW010000066">
    <property type="protein sequence ID" value="MBO8480321.1"/>
    <property type="molecule type" value="Genomic_DNA"/>
</dbReference>
<dbReference type="InterPro" id="IPR027304">
    <property type="entry name" value="Trigger_fact/SurA_dom_sf"/>
</dbReference>
<comment type="caution">
    <text evidence="14">The sequence shown here is derived from an EMBL/GenBank/DDBJ whole genome shotgun (WGS) entry which is preliminary data.</text>
</comment>
<dbReference type="Gene3D" id="3.10.50.40">
    <property type="match status" value="1"/>
</dbReference>
<dbReference type="InterPro" id="IPR052029">
    <property type="entry name" value="PpiD_chaperone"/>
</dbReference>
<evidence type="ECO:0000256" key="10">
    <source>
        <dbReference type="ARBA" id="ARBA00042775"/>
    </source>
</evidence>
<evidence type="ECO:0000256" key="4">
    <source>
        <dbReference type="ARBA" id="ARBA00022692"/>
    </source>
</evidence>
<dbReference type="SUPFAM" id="SSF54534">
    <property type="entry name" value="FKBP-like"/>
    <property type="match status" value="1"/>
</dbReference>
<evidence type="ECO:0000313" key="15">
    <source>
        <dbReference type="Proteomes" id="UP000823769"/>
    </source>
</evidence>
<keyword evidence="5 12" id="KW-1133">Transmembrane helix</keyword>
<keyword evidence="4 12" id="KW-0812">Transmembrane</keyword>
<evidence type="ECO:0000256" key="3">
    <source>
        <dbReference type="ARBA" id="ARBA00022519"/>
    </source>
</evidence>
<dbReference type="GO" id="GO:0005886">
    <property type="term" value="C:plasma membrane"/>
    <property type="evidence" value="ECO:0007669"/>
    <property type="project" value="UniProtKB-SubCell"/>
</dbReference>
<name>A0A9D9IY72_9BACT</name>
<sequence length="693" mass="76530">MALLEKIRVKFGIVISVIIALALLSFIIDPGTLESALNSMSSKYDVGKIAGKRISYNEFQSEVDKYTTINELMTGSSAQTEQMQQQIRDAAWQELVDKYMFIDNAMAAGIHVGEAELVDLVSGESLSPVMAQNPVFFDESGNFSLDMLNAFIANVNQDQTGQLRLYWNYLQNSINTQQYYQKYSALFNAGNYENALQLADDLDFNNTTADVDYCYVSYPIGTDSTIVVGDSEIKDYYNSHKKFFKQTANREIEYVVFEVVPSEADVLATSDEMDAAYEEFQTTDNMRAFLLRNSEESLSEYWYKNGDLNTLNGELNEYIFNRKEDVTPVIKSGNTFLAARVMDSKMLPDSVFVKHILLQGDDAAHVADSLVGVISRGGNFSNLAAAYSADQSSAADGELGSIGWMTQTYMIPGFESVIEARVGRPFVLETQYGTHVVLVTERTEPVLKKQVAILEKTALASRDTFNEYYAQANTFATLAGGSYEGYLRAVDSTKVYSHPVTITEATSNYGAIDNAKEVTRWAFDAKEGKASEIITVNNNYFFIATVTKINKEGYAPVEDAASLIEQRLYALKIQDKVLSDVKSKISGISSIEDAAKVLGVEVDRSEAVSLGSTTVDPALLGAVSAAPEGTLFGPVPGTMGVYVLNVSNRETGSFYTETDARNLAAQKSQYMSQLILSVMSEYDDVVDNRARFF</sequence>
<dbReference type="Proteomes" id="UP000823769">
    <property type="component" value="Unassembled WGS sequence"/>
</dbReference>
<keyword evidence="7" id="KW-0143">Chaperone</keyword>
<protein>
    <recommendedName>
        <fullName evidence="9">Periplasmic chaperone PpiD</fullName>
    </recommendedName>
    <alternativeName>
        <fullName evidence="10">Periplasmic folding chaperone</fullName>
    </alternativeName>
</protein>
<evidence type="ECO:0000256" key="2">
    <source>
        <dbReference type="ARBA" id="ARBA00022475"/>
    </source>
</evidence>
<proteinExistence type="inferred from homology"/>
<dbReference type="InterPro" id="IPR046357">
    <property type="entry name" value="PPIase_dom_sf"/>
</dbReference>
<evidence type="ECO:0000256" key="7">
    <source>
        <dbReference type="ARBA" id="ARBA00023186"/>
    </source>
</evidence>
<evidence type="ECO:0000256" key="11">
    <source>
        <dbReference type="PROSITE-ProRule" id="PRU00278"/>
    </source>
</evidence>
<comment type="subcellular location">
    <subcellularLocation>
        <location evidence="1">Cell inner membrane</location>
        <topology evidence="1">Single-pass type II membrane protein</topology>
        <orientation evidence="1">Periplasmic side</orientation>
    </subcellularLocation>
</comment>
<evidence type="ECO:0000259" key="13">
    <source>
        <dbReference type="PROSITE" id="PS50198"/>
    </source>
</evidence>
<dbReference type="AlphaFoldDB" id="A0A9D9IY72"/>
<evidence type="ECO:0000256" key="8">
    <source>
        <dbReference type="ARBA" id="ARBA00038408"/>
    </source>
</evidence>
<keyword evidence="6 12" id="KW-0472">Membrane</keyword>
<evidence type="ECO:0000256" key="6">
    <source>
        <dbReference type="ARBA" id="ARBA00023136"/>
    </source>
</evidence>
<reference evidence="14" key="1">
    <citation type="submission" date="2020-10" db="EMBL/GenBank/DDBJ databases">
        <authorList>
            <person name="Gilroy R."/>
        </authorList>
    </citation>
    <scope>NUCLEOTIDE SEQUENCE</scope>
    <source>
        <strain evidence="14">B3-1481</strain>
    </source>
</reference>
<keyword evidence="11" id="KW-0697">Rotamase</keyword>
<dbReference type="Pfam" id="PF13623">
    <property type="entry name" value="SurA_N_2"/>
    <property type="match status" value="1"/>
</dbReference>
<dbReference type="Pfam" id="PF13616">
    <property type="entry name" value="Rotamase_3"/>
    <property type="match status" value="1"/>
</dbReference>
<reference evidence="14" key="2">
    <citation type="journal article" date="2021" name="PeerJ">
        <title>Extensive microbial diversity within the chicken gut microbiome revealed by metagenomics and culture.</title>
        <authorList>
            <person name="Gilroy R."/>
            <person name="Ravi A."/>
            <person name="Getino M."/>
            <person name="Pursley I."/>
            <person name="Horton D.L."/>
            <person name="Alikhan N.F."/>
            <person name="Baker D."/>
            <person name="Gharbi K."/>
            <person name="Hall N."/>
            <person name="Watson M."/>
            <person name="Adriaenssens E.M."/>
            <person name="Foster-Nyarko E."/>
            <person name="Jarju S."/>
            <person name="Secka A."/>
            <person name="Antonio M."/>
            <person name="Oren A."/>
            <person name="Chaudhuri R.R."/>
            <person name="La Ragione R."/>
            <person name="Hildebrand F."/>
            <person name="Pallen M.J."/>
        </authorList>
    </citation>
    <scope>NUCLEOTIDE SEQUENCE</scope>
    <source>
        <strain evidence="14">B3-1481</strain>
    </source>
</reference>
<evidence type="ECO:0000313" key="14">
    <source>
        <dbReference type="EMBL" id="MBO8480321.1"/>
    </source>
</evidence>
<dbReference type="PANTHER" id="PTHR47529">
    <property type="entry name" value="PEPTIDYL-PROLYL CIS-TRANS ISOMERASE D"/>
    <property type="match status" value="1"/>
</dbReference>
<keyword evidence="2" id="KW-1003">Cell membrane</keyword>
<evidence type="ECO:0000256" key="12">
    <source>
        <dbReference type="SAM" id="Phobius"/>
    </source>
</evidence>
<dbReference type="PANTHER" id="PTHR47529:SF1">
    <property type="entry name" value="PERIPLASMIC CHAPERONE PPID"/>
    <property type="match status" value="1"/>
</dbReference>
<feature type="transmembrane region" description="Helical" evidence="12">
    <location>
        <begin position="7"/>
        <end position="28"/>
    </location>
</feature>
<dbReference type="PROSITE" id="PS50198">
    <property type="entry name" value="PPIC_PPIASE_2"/>
    <property type="match status" value="1"/>
</dbReference>
<evidence type="ECO:0000256" key="1">
    <source>
        <dbReference type="ARBA" id="ARBA00004382"/>
    </source>
</evidence>
<feature type="domain" description="PpiC" evidence="13">
    <location>
        <begin position="348"/>
        <end position="441"/>
    </location>
</feature>